<comment type="caution">
    <text evidence="14">The sequence shown here is derived from an EMBL/GenBank/DDBJ whole genome shotgun (WGS) entry which is preliminary data.</text>
</comment>
<feature type="domain" description="Methyl-accepting transducer" evidence="12">
    <location>
        <begin position="77"/>
        <end position="313"/>
    </location>
</feature>
<dbReference type="SMART" id="SM00304">
    <property type="entry name" value="HAMP"/>
    <property type="match status" value="2"/>
</dbReference>
<keyword evidence="5" id="KW-0812">Transmembrane</keyword>
<evidence type="ECO:0000256" key="9">
    <source>
        <dbReference type="ARBA" id="ARBA00029447"/>
    </source>
</evidence>
<dbReference type="AlphaFoldDB" id="A0A7Y1FD81"/>
<dbReference type="PROSITE" id="PS50885">
    <property type="entry name" value="HAMP"/>
    <property type="match status" value="1"/>
</dbReference>
<keyword evidence="2" id="KW-1003">Cell membrane</keyword>
<keyword evidence="6" id="KW-1133">Transmembrane helix</keyword>
<proteinExistence type="inferred from homology"/>
<evidence type="ECO:0000256" key="1">
    <source>
        <dbReference type="ARBA" id="ARBA00004651"/>
    </source>
</evidence>
<evidence type="ECO:0000256" key="5">
    <source>
        <dbReference type="ARBA" id="ARBA00022692"/>
    </source>
</evidence>
<protein>
    <submittedName>
        <fullName evidence="14">Methyl-accepting chemotaxis protein</fullName>
    </submittedName>
</protein>
<comment type="similarity">
    <text evidence="9">Belongs to the methyl-accepting chemotaxis (MCP) protein family.</text>
</comment>
<dbReference type="Pfam" id="PF00015">
    <property type="entry name" value="MCPsignal"/>
    <property type="match status" value="1"/>
</dbReference>
<evidence type="ECO:0000256" key="4">
    <source>
        <dbReference type="ARBA" id="ARBA00022500"/>
    </source>
</evidence>
<dbReference type="InterPro" id="IPR004090">
    <property type="entry name" value="Chemotax_Me-accpt_rcpt"/>
</dbReference>
<evidence type="ECO:0000256" key="11">
    <source>
        <dbReference type="SAM" id="Coils"/>
    </source>
</evidence>
<dbReference type="PANTHER" id="PTHR32089">
    <property type="entry name" value="METHYL-ACCEPTING CHEMOTAXIS PROTEIN MCPB"/>
    <property type="match status" value="1"/>
</dbReference>
<dbReference type="SUPFAM" id="SSF58104">
    <property type="entry name" value="Methyl-accepting chemotaxis protein (MCP) signaling domain"/>
    <property type="match status" value="1"/>
</dbReference>
<evidence type="ECO:0000313" key="15">
    <source>
        <dbReference type="Proteomes" id="UP000537729"/>
    </source>
</evidence>
<dbReference type="PRINTS" id="PR00260">
    <property type="entry name" value="CHEMTRNSDUCR"/>
</dbReference>
<dbReference type="Proteomes" id="UP000537729">
    <property type="component" value="Unassembled WGS sequence"/>
</dbReference>
<reference evidence="14 15" key="1">
    <citation type="journal article" date="2020" name="Front. Microbiol.">
        <title>Genetic Organization of the aprX-lipA2 Operon Affects the Proteolytic Potential of Pseudomonas Species in Milk.</title>
        <authorList>
            <person name="Maier C."/>
            <person name="Huptas C."/>
            <person name="von Neubeck M."/>
            <person name="Scherer S."/>
            <person name="Wenning M."/>
            <person name="Lucking G."/>
        </authorList>
    </citation>
    <scope>NUCLEOTIDE SEQUENCE [LARGE SCALE GENOMIC DNA]</scope>
    <source>
        <strain evidence="14 15">DSM 16272</strain>
    </source>
</reference>
<keyword evidence="4" id="KW-0145">Chemotaxis</keyword>
<dbReference type="Pfam" id="PF00672">
    <property type="entry name" value="HAMP"/>
    <property type="match status" value="1"/>
</dbReference>
<dbReference type="GO" id="GO:0004888">
    <property type="term" value="F:transmembrane signaling receptor activity"/>
    <property type="evidence" value="ECO:0007669"/>
    <property type="project" value="InterPro"/>
</dbReference>
<comment type="subcellular location">
    <subcellularLocation>
        <location evidence="1">Cell membrane</location>
        <topology evidence="1">Multi-pass membrane protein</topology>
    </subcellularLocation>
</comment>
<dbReference type="FunFam" id="1.10.287.950:FF:000001">
    <property type="entry name" value="Methyl-accepting chemotaxis sensory transducer"/>
    <property type="match status" value="1"/>
</dbReference>
<evidence type="ECO:0000256" key="10">
    <source>
        <dbReference type="PROSITE-ProRule" id="PRU00284"/>
    </source>
</evidence>
<evidence type="ECO:0000259" key="12">
    <source>
        <dbReference type="PROSITE" id="PS50111"/>
    </source>
</evidence>
<dbReference type="InterPro" id="IPR003660">
    <property type="entry name" value="HAMP_dom"/>
</dbReference>
<accession>A0A7Y1FD81</accession>
<dbReference type="GO" id="GO:0006935">
    <property type="term" value="P:chemotaxis"/>
    <property type="evidence" value="ECO:0007669"/>
    <property type="project" value="UniProtKB-KW"/>
</dbReference>
<evidence type="ECO:0000256" key="3">
    <source>
        <dbReference type="ARBA" id="ARBA00022481"/>
    </source>
</evidence>
<evidence type="ECO:0000313" key="14">
    <source>
        <dbReference type="EMBL" id="NMY13267.1"/>
    </source>
</evidence>
<dbReference type="PANTHER" id="PTHR32089:SF120">
    <property type="entry name" value="METHYL-ACCEPTING CHEMOTAXIS PROTEIN TLPQ"/>
    <property type="match status" value="1"/>
</dbReference>
<evidence type="ECO:0000256" key="2">
    <source>
        <dbReference type="ARBA" id="ARBA00022475"/>
    </source>
</evidence>
<evidence type="ECO:0000256" key="6">
    <source>
        <dbReference type="ARBA" id="ARBA00022989"/>
    </source>
</evidence>
<evidence type="ECO:0000259" key="13">
    <source>
        <dbReference type="PROSITE" id="PS50885"/>
    </source>
</evidence>
<dbReference type="Gene3D" id="1.10.287.950">
    <property type="entry name" value="Methyl-accepting chemotaxis protein"/>
    <property type="match status" value="1"/>
</dbReference>
<feature type="coiled-coil region" evidence="11">
    <location>
        <begin position="99"/>
        <end position="126"/>
    </location>
</feature>
<sequence>MFSTPLNAKSPIALAFFLTRSIVVPINDTLILAQGIAEGILTHPINVTGADEASRLMLALGDMQKNLRKTIGEISDSSTQLSGAAVEMTSITDAASKTLRQQKNEIEQAATAVNEMSAAVEEMAQNATSTSEAARQSSDSAKLGNQCVNETLKAISALTGQVELTAEQIQHLAGQTQDISKVLSVIRAIAQQTNLLALNAAIEAARAGEQGRGFAVVADQIRALAHLTQGSTKEIEEMITSIQQQSALAVVSMQLSATLAHETKKAAEDAGRSLESITSAVRLIDDRNLQIATASEEQACVAREVDSNLTSIRDLSMQSDNGTRQTLQASEELSRLAIVLNQAVLRFKV</sequence>
<dbReference type="PROSITE" id="PS50111">
    <property type="entry name" value="CHEMOTAXIS_TRANSDUC_2"/>
    <property type="match status" value="1"/>
</dbReference>
<feature type="domain" description="HAMP" evidence="13">
    <location>
        <begin position="20"/>
        <end position="72"/>
    </location>
</feature>
<dbReference type="GO" id="GO:0007165">
    <property type="term" value="P:signal transduction"/>
    <property type="evidence" value="ECO:0007669"/>
    <property type="project" value="UniProtKB-KW"/>
</dbReference>
<evidence type="ECO:0000256" key="7">
    <source>
        <dbReference type="ARBA" id="ARBA00023136"/>
    </source>
</evidence>
<name>A0A7Y1FD81_PSEVE</name>
<dbReference type="GO" id="GO:0005886">
    <property type="term" value="C:plasma membrane"/>
    <property type="evidence" value="ECO:0007669"/>
    <property type="project" value="UniProtKB-SubCell"/>
</dbReference>
<keyword evidence="11" id="KW-0175">Coiled coil</keyword>
<gene>
    <name evidence="14" type="ORF">HBO38_33555</name>
</gene>
<evidence type="ECO:0000256" key="8">
    <source>
        <dbReference type="ARBA" id="ARBA00023224"/>
    </source>
</evidence>
<keyword evidence="7" id="KW-0472">Membrane</keyword>
<dbReference type="EMBL" id="JAAQWG010000087">
    <property type="protein sequence ID" value="NMY13267.1"/>
    <property type="molecule type" value="Genomic_DNA"/>
</dbReference>
<keyword evidence="3" id="KW-0488">Methylation</keyword>
<keyword evidence="8 10" id="KW-0807">Transducer</keyword>
<dbReference type="SMART" id="SM00283">
    <property type="entry name" value="MA"/>
    <property type="match status" value="1"/>
</dbReference>
<organism evidence="14 15">
    <name type="scientific">Pseudomonas veronii</name>
    <dbReference type="NCBI Taxonomy" id="76761"/>
    <lineage>
        <taxon>Bacteria</taxon>
        <taxon>Pseudomonadati</taxon>
        <taxon>Pseudomonadota</taxon>
        <taxon>Gammaproteobacteria</taxon>
        <taxon>Pseudomonadales</taxon>
        <taxon>Pseudomonadaceae</taxon>
        <taxon>Pseudomonas</taxon>
    </lineage>
</organism>
<dbReference type="InterPro" id="IPR004089">
    <property type="entry name" value="MCPsignal_dom"/>
</dbReference>